<evidence type="ECO:0000256" key="1">
    <source>
        <dbReference type="SAM" id="MobiDB-lite"/>
    </source>
</evidence>
<geneLocation type="plasmid" evidence="2 3">
    <name>pXCEL01</name>
</geneLocation>
<evidence type="ECO:0000313" key="3">
    <source>
        <dbReference type="Proteomes" id="UP000002255"/>
    </source>
</evidence>
<keyword evidence="2" id="KW-0614">Plasmid</keyword>
<gene>
    <name evidence="2" type="ORF">Xcel_3405</name>
</gene>
<proteinExistence type="predicted"/>
<dbReference type="AlphaFoldDB" id="D1C0T8"/>
<feature type="compositionally biased region" description="Polar residues" evidence="1">
    <location>
        <begin position="44"/>
        <end position="55"/>
    </location>
</feature>
<keyword evidence="3" id="KW-1185">Reference proteome</keyword>
<protein>
    <submittedName>
        <fullName evidence="2">Uncharacterized protein</fullName>
    </submittedName>
</protein>
<feature type="region of interest" description="Disordered" evidence="1">
    <location>
        <begin position="29"/>
        <end position="55"/>
    </location>
</feature>
<dbReference type="Proteomes" id="UP000002255">
    <property type="component" value="Plasmid pXCEL01"/>
</dbReference>
<name>D1C0T8_XYLCX</name>
<evidence type="ECO:0000313" key="2">
    <source>
        <dbReference type="EMBL" id="ACZ32404.1"/>
    </source>
</evidence>
<sequence>MATWPTYDEMTEQELREEMFDFHPQIKAQATPLPRRTDGRQYTAPASSDTPTDPA</sequence>
<accession>D1C0T8</accession>
<dbReference type="HOGENOM" id="CLU_3031519_0_0_11"/>
<organism evidence="2 3">
    <name type="scientific">Xylanimonas cellulosilytica (strain DSM 15894 / JCM 12276 / CECT 5975 / KCTC 9989 / LMG 20990 / NBRC 107835 / XIL07)</name>
    <dbReference type="NCBI Taxonomy" id="446471"/>
    <lineage>
        <taxon>Bacteria</taxon>
        <taxon>Bacillati</taxon>
        <taxon>Actinomycetota</taxon>
        <taxon>Actinomycetes</taxon>
        <taxon>Micrococcales</taxon>
        <taxon>Promicromonosporaceae</taxon>
        <taxon>Xylanimonas</taxon>
    </lineage>
</organism>
<reference evidence="2 3" key="1">
    <citation type="journal article" date="2010" name="Stand. Genomic Sci.">
        <title>Complete genome sequence of Xylanimonas cellulosilytica type strain (XIL07).</title>
        <authorList>
            <person name="Foster B."/>
            <person name="Pukall R."/>
            <person name="Abt B."/>
            <person name="Nolan M."/>
            <person name="Glavina Del Rio T."/>
            <person name="Chen F."/>
            <person name="Lucas S."/>
            <person name="Tice H."/>
            <person name="Pitluck S."/>
            <person name="Cheng J.-F."/>
            <person name="Chertkov O."/>
            <person name="Brettin T."/>
            <person name="Han C."/>
            <person name="Detter J.C."/>
            <person name="Bruce D."/>
            <person name="Goodwin L."/>
            <person name="Ivanova N."/>
            <person name="Mavromatis K."/>
            <person name="Pati A."/>
            <person name="Mikhailova N."/>
            <person name="Chen A."/>
            <person name="Palaniappan K."/>
            <person name="Land M."/>
            <person name="Hauser L."/>
            <person name="Chang Y.-J."/>
            <person name="Jeffries C.D."/>
            <person name="Chain P."/>
            <person name="Rohde M."/>
            <person name="Goeker M."/>
            <person name="Bristow J."/>
            <person name="Eisen J.A."/>
            <person name="Markowitz V."/>
            <person name="Hugenholtz P."/>
            <person name="Kyrpides N.C."/>
            <person name="Klenk H.-P."/>
            <person name="Lapidus A."/>
        </authorList>
    </citation>
    <scope>NUCLEOTIDE SEQUENCE [LARGE SCALE GENOMIC DNA]</scope>
    <source>
        <strain evidence="3">DSM 15894 / CECT 5975 / LMG 20990 / XIL07</strain>
        <plasmid evidence="3">Plasmid pXCEL01</plasmid>
    </source>
</reference>
<dbReference type="KEGG" id="xce:Xcel_3405"/>
<dbReference type="EMBL" id="CP001822">
    <property type="protein sequence ID" value="ACZ32404.1"/>
    <property type="molecule type" value="Genomic_DNA"/>
</dbReference>
<dbReference type="RefSeq" id="WP_012880144.1">
    <property type="nucleotide sequence ID" value="NC_013531.1"/>
</dbReference>